<organism evidence="2 3">
    <name type="scientific">Hymenobacter lapidiphilus</name>
    <dbReference type="NCBI Taxonomy" id="2608003"/>
    <lineage>
        <taxon>Bacteria</taxon>
        <taxon>Pseudomonadati</taxon>
        <taxon>Bacteroidota</taxon>
        <taxon>Cytophagia</taxon>
        <taxon>Cytophagales</taxon>
        <taxon>Hymenobacteraceae</taxon>
        <taxon>Hymenobacter</taxon>
    </lineage>
</organism>
<keyword evidence="1" id="KW-1133">Transmembrane helix</keyword>
<keyword evidence="3" id="KW-1185">Reference proteome</keyword>
<keyword evidence="1" id="KW-0812">Transmembrane</keyword>
<dbReference type="Proteomes" id="UP000565521">
    <property type="component" value="Unassembled WGS sequence"/>
</dbReference>
<gene>
    <name evidence="2" type="ORF">HW554_20375</name>
</gene>
<proteinExistence type="predicted"/>
<evidence type="ECO:0000313" key="2">
    <source>
        <dbReference type="EMBL" id="NVO33559.1"/>
    </source>
</evidence>
<keyword evidence="1" id="KW-0472">Membrane</keyword>
<name>A0A7Y7PTJ3_9BACT</name>
<evidence type="ECO:0000256" key="1">
    <source>
        <dbReference type="SAM" id="Phobius"/>
    </source>
</evidence>
<dbReference type="RefSeq" id="WP_176910361.1">
    <property type="nucleotide sequence ID" value="NZ_JABKAU010000119.1"/>
</dbReference>
<dbReference type="EMBL" id="JABKAU010000119">
    <property type="protein sequence ID" value="NVO33559.1"/>
    <property type="molecule type" value="Genomic_DNA"/>
</dbReference>
<feature type="transmembrane region" description="Helical" evidence="1">
    <location>
        <begin position="56"/>
        <end position="78"/>
    </location>
</feature>
<dbReference type="AlphaFoldDB" id="A0A7Y7PTJ3"/>
<accession>A0A7Y7PTJ3</accession>
<sequence>MKKFALFIGLFSALYVVLVLLAAFFGMAWSWGHQLTPFERAIFFFLGAPFNVKEHLFLYVLPNAVFWGTLLYFSTVLARRAWATF</sequence>
<reference evidence="2 3" key="1">
    <citation type="submission" date="2020-05" db="EMBL/GenBank/DDBJ databases">
        <title>Hymenobacter terrestris sp. nov. and Hymenobacter lapidiphilus sp. nov., isolated from regoliths in Antarctica.</title>
        <authorList>
            <person name="Sedlacek I."/>
            <person name="Pantucek R."/>
            <person name="Zeman M."/>
            <person name="Holochova P."/>
            <person name="Kralova S."/>
            <person name="Stankova E."/>
            <person name="Sedo O."/>
            <person name="Micenkova L."/>
            <person name="Svec P."/>
            <person name="Gupta V."/>
            <person name="Sood U."/>
            <person name="Korpole U.S."/>
            <person name="Lal R."/>
        </authorList>
    </citation>
    <scope>NUCLEOTIDE SEQUENCE [LARGE SCALE GENOMIC DNA]</scope>
    <source>
        <strain evidence="2 3">P5342</strain>
    </source>
</reference>
<protein>
    <submittedName>
        <fullName evidence="2">Uncharacterized protein</fullName>
    </submittedName>
</protein>
<evidence type="ECO:0000313" key="3">
    <source>
        <dbReference type="Proteomes" id="UP000565521"/>
    </source>
</evidence>
<comment type="caution">
    <text evidence="2">The sequence shown here is derived from an EMBL/GenBank/DDBJ whole genome shotgun (WGS) entry which is preliminary data.</text>
</comment>